<protein>
    <submittedName>
        <fullName evidence="2">Uncharacterized protein</fullName>
    </submittedName>
</protein>
<dbReference type="KEGG" id="ttt:THITE_2118202"/>
<gene>
    <name evidence="2" type="ORF">THITE_2118202</name>
</gene>
<accession>G2R929</accession>
<keyword evidence="3" id="KW-1185">Reference proteome</keyword>
<proteinExistence type="predicted"/>
<organism evidence="2 3">
    <name type="scientific">Thermothielavioides terrestris (strain ATCC 38088 / NRRL 8126)</name>
    <name type="common">Thielavia terrestris</name>
    <dbReference type="NCBI Taxonomy" id="578455"/>
    <lineage>
        <taxon>Eukaryota</taxon>
        <taxon>Fungi</taxon>
        <taxon>Dikarya</taxon>
        <taxon>Ascomycota</taxon>
        <taxon>Pezizomycotina</taxon>
        <taxon>Sordariomycetes</taxon>
        <taxon>Sordariomycetidae</taxon>
        <taxon>Sordariales</taxon>
        <taxon>Chaetomiaceae</taxon>
        <taxon>Thermothielavioides</taxon>
        <taxon>Thermothielavioides terrestris</taxon>
    </lineage>
</organism>
<dbReference type="GeneID" id="11524031"/>
<name>G2R929_THETT</name>
<dbReference type="EMBL" id="CP003012">
    <property type="protein sequence ID" value="AEO68624.1"/>
    <property type="molecule type" value="Genomic_DNA"/>
</dbReference>
<dbReference type="HOGENOM" id="CLU_1571719_0_0_1"/>
<evidence type="ECO:0000313" key="3">
    <source>
        <dbReference type="Proteomes" id="UP000008181"/>
    </source>
</evidence>
<dbReference type="Proteomes" id="UP000008181">
    <property type="component" value="Chromosome 4"/>
</dbReference>
<dbReference type="AlphaFoldDB" id="G2R929"/>
<dbReference type="RefSeq" id="XP_003654960.1">
    <property type="nucleotide sequence ID" value="XM_003654912.1"/>
</dbReference>
<reference evidence="2 3" key="1">
    <citation type="journal article" date="2011" name="Nat. Biotechnol.">
        <title>Comparative genomic analysis of the thermophilic biomass-degrading fungi Myceliophthora thermophila and Thielavia terrestris.</title>
        <authorList>
            <person name="Berka R.M."/>
            <person name="Grigoriev I.V."/>
            <person name="Otillar R."/>
            <person name="Salamov A."/>
            <person name="Grimwood J."/>
            <person name="Reid I."/>
            <person name="Ishmael N."/>
            <person name="John T."/>
            <person name="Darmond C."/>
            <person name="Moisan M.-C."/>
            <person name="Henrissat B."/>
            <person name="Coutinho P.M."/>
            <person name="Lombard V."/>
            <person name="Natvig D.O."/>
            <person name="Lindquist E."/>
            <person name="Schmutz J."/>
            <person name="Lucas S."/>
            <person name="Harris P."/>
            <person name="Powlowski J."/>
            <person name="Bellemare A."/>
            <person name="Taylor D."/>
            <person name="Butler G."/>
            <person name="de Vries R.P."/>
            <person name="Allijn I.E."/>
            <person name="van den Brink J."/>
            <person name="Ushinsky S."/>
            <person name="Storms R."/>
            <person name="Powell A.J."/>
            <person name="Paulsen I.T."/>
            <person name="Elbourne L.D.H."/>
            <person name="Baker S.E."/>
            <person name="Magnuson J."/>
            <person name="LaBoissiere S."/>
            <person name="Clutterbuck A.J."/>
            <person name="Martinez D."/>
            <person name="Wogulis M."/>
            <person name="de Leon A.L."/>
            <person name="Rey M.W."/>
            <person name="Tsang A."/>
        </authorList>
    </citation>
    <scope>NUCLEOTIDE SEQUENCE [LARGE SCALE GENOMIC DNA]</scope>
    <source>
        <strain evidence="3">ATCC 38088 / NRRL 8126</strain>
    </source>
</reference>
<feature type="region of interest" description="Disordered" evidence="1">
    <location>
        <begin position="26"/>
        <end position="52"/>
    </location>
</feature>
<evidence type="ECO:0000256" key="1">
    <source>
        <dbReference type="SAM" id="MobiDB-lite"/>
    </source>
</evidence>
<sequence>MMSLPGLFSARPALCSWTQISGAPNAHNGDRRLPRLPSVGVRSRPLSEPNGVEGTAGFPRVCRLGLASLTHVQDTAYSVRSKERDRRQGRSGRNAWCLWATARTALSVPEVPTFARSNLAQELPDTLSLGFAELGSNRSLPVSGRRDLCELYVLPADTGDIPLMCCSFSR</sequence>
<evidence type="ECO:0000313" key="2">
    <source>
        <dbReference type="EMBL" id="AEO68624.1"/>
    </source>
</evidence>